<accession>A0A2I0K1F7</accession>
<gene>
    <name evidence="2" type="ORF">CRG98_017201</name>
</gene>
<dbReference type="AlphaFoldDB" id="A0A2I0K1F7"/>
<feature type="compositionally biased region" description="Basic and acidic residues" evidence="1">
    <location>
        <begin position="121"/>
        <end position="130"/>
    </location>
</feature>
<dbReference type="EMBL" id="PGOL01000974">
    <property type="protein sequence ID" value="PKI62395.1"/>
    <property type="molecule type" value="Genomic_DNA"/>
</dbReference>
<proteinExistence type="predicted"/>
<sequence length="130" mass="14090">MGIIAYRPSEILHVLKRVTLSRTRVDSHYAKSSSEAAKLRLILVRSKCGLIINYLLSSRPTEGLEDGGVEIAGGGADGLDIEDEVGAEVVVVAAKEPVVERESRSSSDNMNDTASNDNQDAADKPHKDWR</sequence>
<protein>
    <submittedName>
        <fullName evidence="2">Uncharacterized protein</fullName>
    </submittedName>
</protein>
<feature type="region of interest" description="Disordered" evidence="1">
    <location>
        <begin position="98"/>
        <end position="130"/>
    </location>
</feature>
<reference evidence="2 3" key="1">
    <citation type="submission" date="2017-11" db="EMBL/GenBank/DDBJ databases">
        <title>De-novo sequencing of pomegranate (Punica granatum L.) genome.</title>
        <authorList>
            <person name="Akparov Z."/>
            <person name="Amiraslanov A."/>
            <person name="Hajiyeva S."/>
            <person name="Abbasov M."/>
            <person name="Kaur K."/>
            <person name="Hamwieh A."/>
            <person name="Solovyev V."/>
            <person name="Salamov A."/>
            <person name="Braich B."/>
            <person name="Kosarev P."/>
            <person name="Mahmoud A."/>
            <person name="Hajiyev E."/>
            <person name="Babayeva S."/>
            <person name="Izzatullayeva V."/>
            <person name="Mammadov A."/>
            <person name="Mammadov A."/>
            <person name="Sharifova S."/>
            <person name="Ojaghi J."/>
            <person name="Eynullazada K."/>
            <person name="Bayramov B."/>
            <person name="Abdulazimova A."/>
            <person name="Shahmuradov I."/>
        </authorList>
    </citation>
    <scope>NUCLEOTIDE SEQUENCE [LARGE SCALE GENOMIC DNA]</scope>
    <source>
        <strain evidence="3">cv. AG2017</strain>
        <tissue evidence="2">Leaf</tissue>
    </source>
</reference>
<evidence type="ECO:0000256" key="1">
    <source>
        <dbReference type="SAM" id="MobiDB-lite"/>
    </source>
</evidence>
<feature type="compositionally biased region" description="Polar residues" evidence="1">
    <location>
        <begin position="108"/>
        <end position="119"/>
    </location>
</feature>
<dbReference type="Proteomes" id="UP000233551">
    <property type="component" value="Unassembled WGS sequence"/>
</dbReference>
<evidence type="ECO:0000313" key="2">
    <source>
        <dbReference type="EMBL" id="PKI62395.1"/>
    </source>
</evidence>
<organism evidence="2 3">
    <name type="scientific">Punica granatum</name>
    <name type="common">Pomegranate</name>
    <dbReference type="NCBI Taxonomy" id="22663"/>
    <lineage>
        <taxon>Eukaryota</taxon>
        <taxon>Viridiplantae</taxon>
        <taxon>Streptophyta</taxon>
        <taxon>Embryophyta</taxon>
        <taxon>Tracheophyta</taxon>
        <taxon>Spermatophyta</taxon>
        <taxon>Magnoliopsida</taxon>
        <taxon>eudicotyledons</taxon>
        <taxon>Gunneridae</taxon>
        <taxon>Pentapetalae</taxon>
        <taxon>rosids</taxon>
        <taxon>malvids</taxon>
        <taxon>Myrtales</taxon>
        <taxon>Lythraceae</taxon>
        <taxon>Punica</taxon>
    </lineage>
</organism>
<keyword evidence="3" id="KW-1185">Reference proteome</keyword>
<evidence type="ECO:0000313" key="3">
    <source>
        <dbReference type="Proteomes" id="UP000233551"/>
    </source>
</evidence>
<name>A0A2I0K1F7_PUNGR</name>
<comment type="caution">
    <text evidence="2">The sequence shown here is derived from an EMBL/GenBank/DDBJ whole genome shotgun (WGS) entry which is preliminary data.</text>
</comment>